<keyword evidence="2" id="KW-0732">Signal</keyword>
<keyword evidence="4" id="KW-1185">Reference proteome</keyword>
<accession>A0A317WTD9</accession>
<dbReference type="OrthoDB" id="4817121at2759"/>
<gene>
    <name evidence="3" type="ORF">BO70DRAFT_393579</name>
</gene>
<name>A0A317WTD9_9EURO</name>
<evidence type="ECO:0000256" key="2">
    <source>
        <dbReference type="SAM" id="SignalP"/>
    </source>
</evidence>
<reference evidence="3 4" key="1">
    <citation type="submission" date="2016-12" db="EMBL/GenBank/DDBJ databases">
        <title>The genomes of Aspergillus section Nigri reveals drivers in fungal speciation.</title>
        <authorList>
            <consortium name="DOE Joint Genome Institute"/>
            <person name="Vesth T.C."/>
            <person name="Nybo J."/>
            <person name="Theobald S."/>
            <person name="Brandl J."/>
            <person name="Frisvad J.C."/>
            <person name="Nielsen K.F."/>
            <person name="Lyhne E.K."/>
            <person name="Kogle M.E."/>
            <person name="Kuo A."/>
            <person name="Riley R."/>
            <person name="Clum A."/>
            <person name="Nolan M."/>
            <person name="Lipzen A."/>
            <person name="Salamov A."/>
            <person name="Henrissat B."/>
            <person name="Wiebenga A."/>
            <person name="De Vries R.P."/>
            <person name="Grigoriev I.V."/>
            <person name="Mortensen U.H."/>
            <person name="Andersen M.R."/>
            <person name="Baker S.E."/>
        </authorList>
    </citation>
    <scope>NUCLEOTIDE SEQUENCE [LARGE SCALE GENOMIC DNA]</scope>
    <source>
        <strain evidence="3 4">CBS 117.55</strain>
    </source>
</reference>
<protein>
    <submittedName>
        <fullName evidence="3">Uncharacterized protein</fullName>
    </submittedName>
</protein>
<evidence type="ECO:0000256" key="1">
    <source>
        <dbReference type="SAM" id="MobiDB-lite"/>
    </source>
</evidence>
<comment type="caution">
    <text evidence="3">The sequence shown here is derived from an EMBL/GenBank/DDBJ whole genome shotgun (WGS) entry which is preliminary data.</text>
</comment>
<dbReference type="AlphaFoldDB" id="A0A317WTD9"/>
<dbReference type="VEuPathDB" id="FungiDB:BO70DRAFT_393579"/>
<feature type="chain" id="PRO_5016242824" evidence="2">
    <location>
        <begin position="20"/>
        <end position="96"/>
    </location>
</feature>
<sequence>MKTFTTLTTALLLASSAIASPLDTRSEKIEITTWSGDNCEGSSAHPSISGGTGCFESLPGPRSTSTPPAASASSIVYAGTDTGCLGVAFGSVELKC</sequence>
<feature type="region of interest" description="Disordered" evidence="1">
    <location>
        <begin position="40"/>
        <end position="70"/>
    </location>
</feature>
<organism evidence="3 4">
    <name type="scientific">Aspergillus heteromorphus CBS 117.55</name>
    <dbReference type="NCBI Taxonomy" id="1448321"/>
    <lineage>
        <taxon>Eukaryota</taxon>
        <taxon>Fungi</taxon>
        <taxon>Dikarya</taxon>
        <taxon>Ascomycota</taxon>
        <taxon>Pezizomycotina</taxon>
        <taxon>Eurotiomycetes</taxon>
        <taxon>Eurotiomycetidae</taxon>
        <taxon>Eurotiales</taxon>
        <taxon>Aspergillaceae</taxon>
        <taxon>Aspergillus</taxon>
        <taxon>Aspergillus subgen. Circumdati</taxon>
    </lineage>
</organism>
<feature type="signal peptide" evidence="2">
    <location>
        <begin position="1"/>
        <end position="19"/>
    </location>
</feature>
<dbReference type="Proteomes" id="UP000247233">
    <property type="component" value="Unassembled WGS sequence"/>
</dbReference>
<evidence type="ECO:0000313" key="3">
    <source>
        <dbReference type="EMBL" id="PWY89061.1"/>
    </source>
</evidence>
<dbReference type="RefSeq" id="XP_025402248.1">
    <property type="nucleotide sequence ID" value="XM_025546385.1"/>
</dbReference>
<evidence type="ECO:0000313" key="4">
    <source>
        <dbReference type="Proteomes" id="UP000247233"/>
    </source>
</evidence>
<dbReference type="GeneID" id="37068622"/>
<proteinExistence type="predicted"/>
<dbReference type="EMBL" id="MSFL01000004">
    <property type="protein sequence ID" value="PWY89061.1"/>
    <property type="molecule type" value="Genomic_DNA"/>
</dbReference>